<feature type="domain" description="Cytochrome C Planctomycete-type" evidence="3">
    <location>
        <begin position="54"/>
        <end position="107"/>
    </location>
</feature>
<evidence type="ECO:0000259" key="3">
    <source>
        <dbReference type="Pfam" id="PF07635"/>
    </source>
</evidence>
<evidence type="ECO:0000313" key="5">
    <source>
        <dbReference type="Proteomes" id="UP000011991"/>
    </source>
</evidence>
<name>M5RND5_9BACT</name>
<dbReference type="InterPro" id="IPR022655">
    <property type="entry name" value="DUF1553"/>
</dbReference>
<protein>
    <submittedName>
        <fullName evidence="4">Secreted protein containing DUF1549</fullName>
    </submittedName>
</protein>
<sequence length="1017" mass="112607">MRFLTHATALPSALLLFVFLRFVVSSAVCVAQQTANDPKIDFDSVVAPILVSHCLECHAGEEAEGGLSLDDVDLAMAQSDSGLAIVPHDSNGSVLWQRVESDEMPPKHPLSDEEKLTLKQWIDEGAAWGFSPIDPYAKSTSTRAGRDWWSLQPLRESTPPVVANEEWSRNAIDAFVLNRLQESSLEPAHQADPRTLIRRVYFDLIGLPPTPEQVAAFVSDPSDAAYENVVADLLTSKHYGERWGRHWLDVVRFGESDGFERNAPRKNAWHYRDWVIASLNADMPYDEFVRQQLIGDQIRGGIEGASATGFWVAGVHNTVVGGSPRMRELARQDEIEEVLGTLSQSFLGLTVHCARCHDHKFDPITQREYYQMASSISGLGFGERVEQTPEDVDRLNKLNSELGSLQQELAVIDQAARRAIIAKRDGLNAPITESPLAFARWDFDNDLSDSIGNLHGTAIGNAKIESGMLILDGQSYVQTPAIATSIREKTLEAWIQLDTLDQRGGAAISLQSSNGGIFDAIVFAEKDPRQWMAGSNSFARTDSFTADQETDAVNRPVHIAIVYQTDGTIIGYRDGVAYGKSIRKSPLQKYEAGESQILFGLRHKPAGGNRLLRAKLHRVAFYDRALSAKEIRRSSNTLAGHVSQLEIEASLTASERDRRRALQKAIAKTRKAIEKHSAETKAKIYTLTPGPGVTTHVLLRGDPANVGDVVTPAGLKAISKLSGDFNLAVDAPEAERRRKLAHWLTSGANPLLARVMVNRIWHYHFGVGIVDTPNDLGFNGGRPTHPELLEYLAFKFHADGYRMKSLHRAIVTSKTYRQASRGHDPGQYAKGQSIDANNRLLWRGTIRRLDAEVIRDSMLVASGRLDDAVGGPSFVDVSVTENNGTTYYEPIDTRNEAFWRRTVYRFNPRGGRSALLDTLDCPDSASTAPRRAVTTTPLQALSLLNNAFVLEMAHAMAERVQSECQDDLHEQVTRAWQLAISRAPDAQERDLSEKLVRHHGLAALCRGLFNLNEFVMN</sequence>
<gene>
    <name evidence="4" type="ORF">RMSM_02277</name>
</gene>
<dbReference type="EMBL" id="ANOG01000320">
    <property type="protein sequence ID" value="EMI20795.1"/>
    <property type="molecule type" value="Genomic_DNA"/>
</dbReference>
<dbReference type="InterPro" id="IPR011429">
    <property type="entry name" value="Cyt_c_Planctomycete-type"/>
</dbReference>
<dbReference type="SUPFAM" id="SSF49899">
    <property type="entry name" value="Concanavalin A-like lectins/glucanases"/>
    <property type="match status" value="1"/>
</dbReference>
<dbReference type="RefSeq" id="WP_008695157.1">
    <property type="nucleotide sequence ID" value="NZ_ANOG01000320.1"/>
</dbReference>
<comment type="caution">
    <text evidence="4">The sequence shown here is derived from an EMBL/GenBank/DDBJ whole genome shotgun (WGS) entry which is preliminary data.</text>
</comment>
<organism evidence="4 5">
    <name type="scientific">Rhodopirellula maiorica SM1</name>
    <dbReference type="NCBI Taxonomy" id="1265738"/>
    <lineage>
        <taxon>Bacteria</taxon>
        <taxon>Pseudomonadati</taxon>
        <taxon>Planctomycetota</taxon>
        <taxon>Planctomycetia</taxon>
        <taxon>Pirellulales</taxon>
        <taxon>Pirellulaceae</taxon>
        <taxon>Novipirellula</taxon>
    </lineage>
</organism>
<feature type="domain" description="DUF1549" evidence="1">
    <location>
        <begin position="172"/>
        <end position="376"/>
    </location>
</feature>
<dbReference type="Gene3D" id="2.60.120.200">
    <property type="match status" value="1"/>
</dbReference>
<accession>M5RND5</accession>
<dbReference type="InterPro" id="IPR013320">
    <property type="entry name" value="ConA-like_dom_sf"/>
</dbReference>
<dbReference type="Pfam" id="PF13385">
    <property type="entry name" value="Laminin_G_3"/>
    <property type="match status" value="1"/>
</dbReference>
<reference evidence="4 5" key="1">
    <citation type="journal article" date="2013" name="Mar. Genomics">
        <title>Expression of sulfatases in Rhodopirellula baltica and the diversity of sulfatases in the genus Rhodopirellula.</title>
        <authorList>
            <person name="Wegner C.E."/>
            <person name="Richter-Heitmann T."/>
            <person name="Klindworth A."/>
            <person name="Klockow C."/>
            <person name="Richter M."/>
            <person name="Achstetter T."/>
            <person name="Glockner F.O."/>
            <person name="Harder J."/>
        </authorList>
    </citation>
    <scope>NUCLEOTIDE SEQUENCE [LARGE SCALE GENOMIC DNA]</scope>
    <source>
        <strain evidence="4 5">SM1</strain>
    </source>
</reference>
<evidence type="ECO:0000259" key="1">
    <source>
        <dbReference type="Pfam" id="PF07583"/>
    </source>
</evidence>
<dbReference type="OrthoDB" id="127107at2"/>
<dbReference type="Pfam" id="PF07635">
    <property type="entry name" value="PSCyt1"/>
    <property type="match status" value="1"/>
</dbReference>
<keyword evidence="5" id="KW-1185">Reference proteome</keyword>
<dbReference type="AlphaFoldDB" id="M5RND5"/>
<dbReference type="Pfam" id="PF07583">
    <property type="entry name" value="PSCyt2"/>
    <property type="match status" value="1"/>
</dbReference>
<dbReference type="InterPro" id="IPR011444">
    <property type="entry name" value="DUF1549"/>
</dbReference>
<dbReference type="Proteomes" id="UP000011991">
    <property type="component" value="Unassembled WGS sequence"/>
</dbReference>
<dbReference type="Pfam" id="PF07587">
    <property type="entry name" value="PSD1"/>
    <property type="match status" value="1"/>
</dbReference>
<dbReference type="PANTHER" id="PTHR35889:SF3">
    <property type="entry name" value="F-BOX DOMAIN-CONTAINING PROTEIN"/>
    <property type="match status" value="1"/>
</dbReference>
<dbReference type="PANTHER" id="PTHR35889">
    <property type="entry name" value="CYCLOINULO-OLIGOSACCHARIDE FRUCTANOTRANSFERASE-RELATED"/>
    <property type="match status" value="1"/>
</dbReference>
<feature type="domain" description="DUF1553" evidence="2">
    <location>
        <begin position="736"/>
        <end position="994"/>
    </location>
</feature>
<evidence type="ECO:0000313" key="4">
    <source>
        <dbReference type="EMBL" id="EMI20795.1"/>
    </source>
</evidence>
<dbReference type="PATRIC" id="fig|1265738.3.peg.2283"/>
<evidence type="ECO:0000259" key="2">
    <source>
        <dbReference type="Pfam" id="PF07587"/>
    </source>
</evidence>
<proteinExistence type="predicted"/>